<dbReference type="AlphaFoldDB" id="A0A420G224"/>
<evidence type="ECO:0000313" key="3">
    <source>
        <dbReference type="Proteomes" id="UP000286402"/>
    </source>
</evidence>
<dbReference type="InterPro" id="IPR001296">
    <property type="entry name" value="Glyco_trans_1"/>
</dbReference>
<evidence type="ECO:0000259" key="1">
    <source>
        <dbReference type="Pfam" id="PF00534"/>
    </source>
</evidence>
<protein>
    <submittedName>
        <fullName evidence="2">Glycosyltransferase</fullName>
    </submittedName>
</protein>
<dbReference type="Proteomes" id="UP000286402">
    <property type="component" value="Unassembled WGS sequence"/>
</dbReference>
<dbReference type="EMBL" id="MCAQ01000005">
    <property type="protein sequence ID" value="RKF39220.1"/>
    <property type="molecule type" value="Genomic_DNA"/>
</dbReference>
<name>A0A420G224_9SPHI</name>
<comment type="caution">
    <text evidence="2">The sequence shown here is derived from an EMBL/GenBank/DDBJ whole genome shotgun (WGS) entry which is preliminary data.</text>
</comment>
<dbReference type="Gene3D" id="3.40.50.2000">
    <property type="entry name" value="Glycogen Phosphorylase B"/>
    <property type="match status" value="2"/>
</dbReference>
<dbReference type="RefSeq" id="WP_120333682.1">
    <property type="nucleotide sequence ID" value="NZ_MCAQ01000005.1"/>
</dbReference>
<evidence type="ECO:0000313" key="2">
    <source>
        <dbReference type="EMBL" id="RKF39220.1"/>
    </source>
</evidence>
<keyword evidence="3" id="KW-1185">Reference proteome</keyword>
<keyword evidence="2" id="KW-0808">Transferase</keyword>
<reference evidence="2 3" key="1">
    <citation type="submission" date="2016-07" db="EMBL/GenBank/DDBJ databases">
        <title>Genome analysis of Sphingobacterium siyangense T12B17.</title>
        <authorList>
            <person name="Xu D."/>
            <person name="Su Y."/>
            <person name="Zheng S."/>
        </authorList>
    </citation>
    <scope>NUCLEOTIDE SEQUENCE [LARGE SCALE GENOMIC DNA]</scope>
    <source>
        <strain evidence="2 3">T12B17</strain>
    </source>
</reference>
<feature type="domain" description="Glycosyl transferase family 1" evidence="1">
    <location>
        <begin position="234"/>
        <end position="385"/>
    </location>
</feature>
<proteinExistence type="predicted"/>
<dbReference type="GO" id="GO:0016757">
    <property type="term" value="F:glycosyltransferase activity"/>
    <property type="evidence" value="ECO:0007669"/>
    <property type="project" value="InterPro"/>
</dbReference>
<dbReference type="SUPFAM" id="SSF53756">
    <property type="entry name" value="UDP-Glycosyltransferase/glycogen phosphorylase"/>
    <property type="match status" value="1"/>
</dbReference>
<gene>
    <name evidence="2" type="ORF">BCY89_26050</name>
</gene>
<sequence>MKILLIQHLYFLNGIGGTEKICSTLANILSTNGYEVEIATNENIKGSAVFPLHKSVKVTNIFDSSLEQKLEIPIYNYKGPNPLLWLKYKARKKYSKWYNRKLKKRMGGADKLYQFNLRKRAILWKDYIERLKPDLIITMSIGSLLEITYGNTLSIPIIDSVNGRPDYDYTNILGGRDAFMVDLLTASFAQLNGVQILFDSYRDFLPSNFSGQCDVIANPIQQVDPGDLVIHDRIKERYKIIHVGRLDTECKQQHIAIAIFANLANKYPNWDLEFWGIGPDFDRLNTQIRDLGLSERVFLCGFTEDPLLKMRDADVFIFPSKYEGFGLALAEAMSIGLPSIGFSSCSGVNELIKHNQNGFLALDDREMALHLEQLIMDSSLRSRLGVQSNLAMKEYSFEHMAKGWLNLVETVTKSFRDEGEI</sequence>
<dbReference type="Pfam" id="PF00534">
    <property type="entry name" value="Glycos_transf_1"/>
    <property type="match status" value="1"/>
</dbReference>
<organism evidence="2 3">
    <name type="scientific">Sphingobacterium siyangense</name>
    <dbReference type="NCBI Taxonomy" id="459529"/>
    <lineage>
        <taxon>Bacteria</taxon>
        <taxon>Pseudomonadati</taxon>
        <taxon>Bacteroidota</taxon>
        <taxon>Sphingobacteriia</taxon>
        <taxon>Sphingobacteriales</taxon>
        <taxon>Sphingobacteriaceae</taxon>
        <taxon>Sphingobacterium</taxon>
    </lineage>
</organism>
<dbReference type="PANTHER" id="PTHR12526">
    <property type="entry name" value="GLYCOSYLTRANSFERASE"/>
    <property type="match status" value="1"/>
</dbReference>
<accession>A0A420G224</accession>